<feature type="domain" description="HTH iclR-type" evidence="4">
    <location>
        <begin position="8"/>
        <end position="69"/>
    </location>
</feature>
<proteinExistence type="predicted"/>
<dbReference type="InterPro" id="IPR005471">
    <property type="entry name" value="Tscrpt_reg_IclR_N"/>
</dbReference>
<evidence type="ECO:0000259" key="4">
    <source>
        <dbReference type="PROSITE" id="PS51077"/>
    </source>
</evidence>
<comment type="caution">
    <text evidence="6">The sequence shown here is derived from an EMBL/GenBank/DDBJ whole genome shotgun (WGS) entry which is preliminary data.</text>
</comment>
<dbReference type="CDD" id="cd00090">
    <property type="entry name" value="HTH_ARSR"/>
    <property type="match status" value="1"/>
</dbReference>
<evidence type="ECO:0000313" key="7">
    <source>
        <dbReference type="Proteomes" id="UP000602198"/>
    </source>
</evidence>
<evidence type="ECO:0000259" key="5">
    <source>
        <dbReference type="PROSITE" id="PS51078"/>
    </source>
</evidence>
<gene>
    <name evidence="6" type="ORF">JK358_05415</name>
</gene>
<keyword evidence="3" id="KW-0804">Transcription</keyword>
<reference evidence="6 7" key="1">
    <citation type="submission" date="2021-01" db="EMBL/GenBank/DDBJ databases">
        <title>WGS of actinomycetes isolated from Thailand.</title>
        <authorList>
            <person name="Thawai C."/>
        </authorList>
    </citation>
    <scope>NUCLEOTIDE SEQUENCE [LARGE SCALE GENOMIC DNA]</scope>
    <source>
        <strain evidence="6 7">LPG 2</strain>
    </source>
</reference>
<protein>
    <submittedName>
        <fullName evidence="6">IclR family transcriptional regulator</fullName>
    </submittedName>
</protein>
<dbReference type="InterPro" id="IPR011991">
    <property type="entry name" value="ArsR-like_HTH"/>
</dbReference>
<keyword evidence="1" id="KW-0805">Transcription regulation</keyword>
<dbReference type="InterPro" id="IPR014757">
    <property type="entry name" value="Tscrpt_reg_IclR_C"/>
</dbReference>
<organism evidence="6 7">
    <name type="scientific">Nocardia acididurans</name>
    <dbReference type="NCBI Taxonomy" id="2802282"/>
    <lineage>
        <taxon>Bacteria</taxon>
        <taxon>Bacillati</taxon>
        <taxon>Actinomycetota</taxon>
        <taxon>Actinomycetes</taxon>
        <taxon>Mycobacteriales</taxon>
        <taxon>Nocardiaceae</taxon>
        <taxon>Nocardia</taxon>
    </lineage>
</organism>
<feature type="domain" description="IclR-ED" evidence="5">
    <location>
        <begin position="70"/>
        <end position="247"/>
    </location>
</feature>
<evidence type="ECO:0000313" key="6">
    <source>
        <dbReference type="EMBL" id="MBL1073825.1"/>
    </source>
</evidence>
<dbReference type="InterPro" id="IPR012318">
    <property type="entry name" value="HTH_CRP"/>
</dbReference>
<keyword evidence="7" id="KW-1185">Reference proteome</keyword>
<dbReference type="InterPro" id="IPR050707">
    <property type="entry name" value="HTH_MetabolicPath_Reg"/>
</dbReference>
<dbReference type="PANTHER" id="PTHR30136:SF35">
    <property type="entry name" value="HTH-TYPE TRANSCRIPTIONAL REGULATOR RV1719"/>
    <property type="match status" value="1"/>
</dbReference>
<dbReference type="InterPro" id="IPR036390">
    <property type="entry name" value="WH_DNA-bd_sf"/>
</dbReference>
<dbReference type="SMART" id="SM00419">
    <property type="entry name" value="HTH_CRP"/>
    <property type="match status" value="1"/>
</dbReference>
<dbReference type="SUPFAM" id="SSF46785">
    <property type="entry name" value="Winged helix' DNA-binding domain"/>
    <property type="match status" value="1"/>
</dbReference>
<evidence type="ECO:0000256" key="2">
    <source>
        <dbReference type="ARBA" id="ARBA00023125"/>
    </source>
</evidence>
<dbReference type="Gene3D" id="3.30.450.40">
    <property type="match status" value="1"/>
</dbReference>
<dbReference type="RefSeq" id="WP_201944347.1">
    <property type="nucleotide sequence ID" value="NZ_JAERRJ010000002.1"/>
</dbReference>
<dbReference type="PANTHER" id="PTHR30136">
    <property type="entry name" value="HELIX-TURN-HELIX TRANSCRIPTIONAL REGULATOR, ICLR FAMILY"/>
    <property type="match status" value="1"/>
</dbReference>
<dbReference type="Gene3D" id="1.10.10.10">
    <property type="entry name" value="Winged helix-like DNA-binding domain superfamily/Winged helix DNA-binding domain"/>
    <property type="match status" value="1"/>
</dbReference>
<accession>A0ABS1M0U6</accession>
<dbReference type="PROSITE" id="PS51078">
    <property type="entry name" value="ICLR_ED"/>
    <property type="match status" value="1"/>
</dbReference>
<dbReference type="Pfam" id="PF01614">
    <property type="entry name" value="IclR_C"/>
    <property type="match status" value="1"/>
</dbReference>
<dbReference type="EMBL" id="JAERRJ010000002">
    <property type="protein sequence ID" value="MBL1073825.1"/>
    <property type="molecule type" value="Genomic_DNA"/>
</dbReference>
<dbReference type="Pfam" id="PF09339">
    <property type="entry name" value="HTH_IclR"/>
    <property type="match status" value="1"/>
</dbReference>
<evidence type="ECO:0000256" key="3">
    <source>
        <dbReference type="ARBA" id="ARBA00023163"/>
    </source>
</evidence>
<sequence>MAKNSNGESTISRAVRLVSAFTAEEPELTVTELSHRTGMSPPTVSRLVAELAEHGWLRRDAAKRVRIGVRMWEVAVRAAPVQPLRDAALPVMAKLHNTFRHPVHLGVSDGGDVLFVARQLAVGVLPRDIRLPMRVPLHASASGLVLLAYASQPVRAAYLSRLRHPDAKAASPDPDGLGLRLDEIRRRGFAVWRSERQRATAAGVPIRGGDGRVIAALSILALHGGVGPDTVSALRSAGAEIQLELESGPR</sequence>
<evidence type="ECO:0000256" key="1">
    <source>
        <dbReference type="ARBA" id="ARBA00023015"/>
    </source>
</evidence>
<dbReference type="InterPro" id="IPR036388">
    <property type="entry name" value="WH-like_DNA-bd_sf"/>
</dbReference>
<dbReference type="Proteomes" id="UP000602198">
    <property type="component" value="Unassembled WGS sequence"/>
</dbReference>
<dbReference type="InterPro" id="IPR029016">
    <property type="entry name" value="GAF-like_dom_sf"/>
</dbReference>
<dbReference type="SMART" id="SM00346">
    <property type="entry name" value="HTH_ICLR"/>
    <property type="match status" value="1"/>
</dbReference>
<dbReference type="SUPFAM" id="SSF55781">
    <property type="entry name" value="GAF domain-like"/>
    <property type="match status" value="1"/>
</dbReference>
<dbReference type="PROSITE" id="PS51077">
    <property type="entry name" value="HTH_ICLR"/>
    <property type="match status" value="1"/>
</dbReference>
<keyword evidence="2" id="KW-0238">DNA-binding</keyword>
<name>A0ABS1M0U6_9NOCA</name>